<dbReference type="AlphaFoldDB" id="A0A1S9PHW2"/>
<dbReference type="RefSeq" id="WP_078347548.1">
    <property type="nucleotide sequence ID" value="NZ_MBTF01000006.1"/>
</dbReference>
<reference evidence="1 2" key="1">
    <citation type="submission" date="2016-07" db="EMBL/GenBank/DDBJ databases">
        <title>Genomic analysis of zinc-resistant bacterium Mucilaginibacter pedocola TBZ30.</title>
        <authorList>
            <person name="Huang J."/>
            <person name="Tang J."/>
        </authorList>
    </citation>
    <scope>NUCLEOTIDE SEQUENCE [LARGE SCALE GENOMIC DNA]</scope>
    <source>
        <strain evidence="1 2">TBZ30</strain>
    </source>
</reference>
<gene>
    <name evidence="1" type="ORF">BC343_24940</name>
</gene>
<dbReference type="EMBL" id="MBTF01000006">
    <property type="protein sequence ID" value="OOQ60540.1"/>
    <property type="molecule type" value="Genomic_DNA"/>
</dbReference>
<accession>A0A1S9PHW2</accession>
<organism evidence="1 2">
    <name type="scientific">Mucilaginibacter pedocola</name>
    <dbReference type="NCBI Taxonomy" id="1792845"/>
    <lineage>
        <taxon>Bacteria</taxon>
        <taxon>Pseudomonadati</taxon>
        <taxon>Bacteroidota</taxon>
        <taxon>Sphingobacteriia</taxon>
        <taxon>Sphingobacteriales</taxon>
        <taxon>Sphingobacteriaceae</taxon>
        <taxon>Mucilaginibacter</taxon>
    </lineage>
</organism>
<protein>
    <submittedName>
        <fullName evidence="1">Uncharacterized protein</fullName>
    </submittedName>
</protein>
<dbReference type="OrthoDB" id="1036397at2"/>
<keyword evidence="2" id="KW-1185">Reference proteome</keyword>
<proteinExistence type="predicted"/>
<evidence type="ECO:0000313" key="1">
    <source>
        <dbReference type="EMBL" id="OOQ60540.1"/>
    </source>
</evidence>
<comment type="caution">
    <text evidence="1">The sequence shown here is derived from an EMBL/GenBank/DDBJ whole genome shotgun (WGS) entry which is preliminary data.</text>
</comment>
<dbReference type="Proteomes" id="UP000189739">
    <property type="component" value="Unassembled WGS sequence"/>
</dbReference>
<sequence length="69" mass="7904">MIEVFKTNVCDAGQSAKLIGIITTTFNLRRVNFELEDCDKVLRIEGAEFCPWRVIELLKLNGHHCEVLI</sequence>
<dbReference type="STRING" id="1792845.BC343_24940"/>
<name>A0A1S9PHW2_9SPHI</name>
<evidence type="ECO:0000313" key="2">
    <source>
        <dbReference type="Proteomes" id="UP000189739"/>
    </source>
</evidence>